<dbReference type="InterPro" id="IPR003660">
    <property type="entry name" value="HAMP_dom"/>
</dbReference>
<dbReference type="PROSITE" id="PS50885">
    <property type="entry name" value="HAMP"/>
    <property type="match status" value="1"/>
</dbReference>
<gene>
    <name evidence="14" type="ORF">ACFQFQ_01455</name>
</gene>
<dbReference type="SMART" id="SM00388">
    <property type="entry name" value="HisKA"/>
    <property type="match status" value="1"/>
</dbReference>
<evidence type="ECO:0000256" key="6">
    <source>
        <dbReference type="ARBA" id="ARBA00022692"/>
    </source>
</evidence>
<dbReference type="PANTHER" id="PTHR45436">
    <property type="entry name" value="SENSOR HISTIDINE KINASE YKOH"/>
    <property type="match status" value="1"/>
</dbReference>
<dbReference type="CDD" id="cd06225">
    <property type="entry name" value="HAMP"/>
    <property type="match status" value="1"/>
</dbReference>
<dbReference type="InterPro" id="IPR004358">
    <property type="entry name" value="Sig_transdc_His_kin-like_C"/>
</dbReference>
<evidence type="ECO:0000256" key="8">
    <source>
        <dbReference type="ARBA" id="ARBA00022989"/>
    </source>
</evidence>
<dbReference type="EMBL" id="JBHSWG010000001">
    <property type="protein sequence ID" value="MFC6758469.1"/>
    <property type="molecule type" value="Genomic_DNA"/>
</dbReference>
<evidence type="ECO:0000256" key="9">
    <source>
        <dbReference type="ARBA" id="ARBA00023012"/>
    </source>
</evidence>
<evidence type="ECO:0000256" key="3">
    <source>
        <dbReference type="ARBA" id="ARBA00012438"/>
    </source>
</evidence>
<dbReference type="PROSITE" id="PS50109">
    <property type="entry name" value="HIS_KIN"/>
    <property type="match status" value="1"/>
</dbReference>
<dbReference type="Gene3D" id="3.30.565.10">
    <property type="entry name" value="Histidine kinase-like ATPase, C-terminal domain"/>
    <property type="match status" value="1"/>
</dbReference>
<dbReference type="CDD" id="cd00082">
    <property type="entry name" value="HisKA"/>
    <property type="match status" value="1"/>
</dbReference>
<evidence type="ECO:0000256" key="4">
    <source>
        <dbReference type="ARBA" id="ARBA00022553"/>
    </source>
</evidence>
<feature type="domain" description="Histidine kinase" evidence="12">
    <location>
        <begin position="112"/>
        <end position="327"/>
    </location>
</feature>
<keyword evidence="8 11" id="KW-1133">Transmembrane helix</keyword>
<dbReference type="InterPro" id="IPR005467">
    <property type="entry name" value="His_kinase_dom"/>
</dbReference>
<evidence type="ECO:0000256" key="7">
    <source>
        <dbReference type="ARBA" id="ARBA00022777"/>
    </source>
</evidence>
<sequence>MQSVKIGTHTFVVGEDLTPLVRIEAIFIRNLMIIGSFLAACFVALGYFASRAIQIKLEHMGRALRRFADGDTAIRLPVTTANDQIDRVAQTMNGQLERVSTLLFETQASATSIAHDLKRPLGRAVLSVERAFDAAERGEAPQAALEDVQAELSNLNAVFEAILRISRIDAGHGARLRDDVDLVALVKDLAETFEVVAEESGQSFKLVLPEGDTLFQRGDLGMLTQMLANLLQNAVNHGPPGNCICLALLDDPAGPILEVSDTGPGIPEADRARIFDAFYRAELSRSTPGNGLGLTLVKSVADRHGARITLSDNAPGLRLSVQFPRSAR</sequence>
<evidence type="ECO:0000256" key="1">
    <source>
        <dbReference type="ARBA" id="ARBA00000085"/>
    </source>
</evidence>
<dbReference type="Gene3D" id="1.10.287.130">
    <property type="match status" value="1"/>
</dbReference>
<evidence type="ECO:0000256" key="10">
    <source>
        <dbReference type="ARBA" id="ARBA00023136"/>
    </source>
</evidence>
<comment type="catalytic activity">
    <reaction evidence="1">
        <text>ATP + protein L-histidine = ADP + protein N-phospho-L-histidine.</text>
        <dbReference type="EC" id="2.7.13.3"/>
    </reaction>
</comment>
<evidence type="ECO:0000256" key="11">
    <source>
        <dbReference type="SAM" id="Phobius"/>
    </source>
</evidence>
<dbReference type="CDD" id="cd00075">
    <property type="entry name" value="HATPase"/>
    <property type="match status" value="1"/>
</dbReference>
<dbReference type="InterPro" id="IPR050428">
    <property type="entry name" value="TCS_sensor_his_kinase"/>
</dbReference>
<dbReference type="GO" id="GO:0005524">
    <property type="term" value="F:ATP binding"/>
    <property type="evidence" value="ECO:0007669"/>
    <property type="project" value="UniProtKB-KW"/>
</dbReference>
<comment type="caution">
    <text evidence="14">The sequence shown here is derived from an EMBL/GenBank/DDBJ whole genome shotgun (WGS) entry which is preliminary data.</text>
</comment>
<keyword evidence="15" id="KW-1185">Reference proteome</keyword>
<keyword evidence="6 11" id="KW-0812">Transmembrane</keyword>
<name>A0ABW2AYS3_9RHOB</name>
<dbReference type="InterPro" id="IPR036097">
    <property type="entry name" value="HisK_dim/P_sf"/>
</dbReference>
<dbReference type="InterPro" id="IPR003661">
    <property type="entry name" value="HisK_dim/P_dom"/>
</dbReference>
<evidence type="ECO:0000313" key="15">
    <source>
        <dbReference type="Proteomes" id="UP001596353"/>
    </source>
</evidence>
<dbReference type="Pfam" id="PF02518">
    <property type="entry name" value="HATPase_c"/>
    <property type="match status" value="1"/>
</dbReference>
<dbReference type="Proteomes" id="UP001596353">
    <property type="component" value="Unassembled WGS sequence"/>
</dbReference>
<dbReference type="SUPFAM" id="SSF55874">
    <property type="entry name" value="ATPase domain of HSP90 chaperone/DNA topoisomerase II/histidine kinase"/>
    <property type="match status" value="1"/>
</dbReference>
<accession>A0ABW2AYS3</accession>
<feature type="transmembrane region" description="Helical" evidence="11">
    <location>
        <begin position="26"/>
        <end position="50"/>
    </location>
</feature>
<keyword evidence="5" id="KW-0808">Transferase</keyword>
<keyword evidence="4" id="KW-0597">Phosphoprotein</keyword>
<dbReference type="EC" id="2.7.13.3" evidence="3"/>
<comment type="subcellular location">
    <subcellularLocation>
        <location evidence="2">Membrane</location>
    </subcellularLocation>
</comment>
<keyword evidence="7" id="KW-0418">Kinase</keyword>
<dbReference type="PANTHER" id="PTHR45436:SF8">
    <property type="entry name" value="HISTIDINE KINASE"/>
    <property type="match status" value="1"/>
</dbReference>
<dbReference type="SMART" id="SM00387">
    <property type="entry name" value="HATPase_c"/>
    <property type="match status" value="1"/>
</dbReference>
<keyword evidence="14" id="KW-0067">ATP-binding</keyword>
<organism evidence="14 15">
    <name type="scientific">Sulfitobacter porphyrae</name>
    <dbReference type="NCBI Taxonomy" id="1246864"/>
    <lineage>
        <taxon>Bacteria</taxon>
        <taxon>Pseudomonadati</taxon>
        <taxon>Pseudomonadota</taxon>
        <taxon>Alphaproteobacteria</taxon>
        <taxon>Rhodobacterales</taxon>
        <taxon>Roseobacteraceae</taxon>
        <taxon>Sulfitobacter</taxon>
    </lineage>
</organism>
<reference evidence="15" key="1">
    <citation type="journal article" date="2019" name="Int. J. Syst. Evol. Microbiol.">
        <title>The Global Catalogue of Microorganisms (GCM) 10K type strain sequencing project: providing services to taxonomists for standard genome sequencing and annotation.</title>
        <authorList>
            <consortium name="The Broad Institute Genomics Platform"/>
            <consortium name="The Broad Institute Genome Sequencing Center for Infectious Disease"/>
            <person name="Wu L."/>
            <person name="Ma J."/>
        </authorList>
    </citation>
    <scope>NUCLEOTIDE SEQUENCE [LARGE SCALE GENOMIC DNA]</scope>
    <source>
        <strain evidence="15">CCUG 66188</strain>
    </source>
</reference>
<keyword evidence="10 11" id="KW-0472">Membrane</keyword>
<evidence type="ECO:0000259" key="12">
    <source>
        <dbReference type="PROSITE" id="PS50109"/>
    </source>
</evidence>
<keyword evidence="14" id="KW-0547">Nucleotide-binding</keyword>
<proteinExistence type="predicted"/>
<dbReference type="InterPro" id="IPR003594">
    <property type="entry name" value="HATPase_dom"/>
</dbReference>
<dbReference type="Gene3D" id="6.10.340.10">
    <property type="match status" value="1"/>
</dbReference>
<evidence type="ECO:0000313" key="14">
    <source>
        <dbReference type="EMBL" id="MFC6758469.1"/>
    </source>
</evidence>
<feature type="domain" description="HAMP" evidence="13">
    <location>
        <begin position="51"/>
        <end position="104"/>
    </location>
</feature>
<evidence type="ECO:0000259" key="13">
    <source>
        <dbReference type="PROSITE" id="PS50885"/>
    </source>
</evidence>
<protein>
    <recommendedName>
        <fullName evidence="3">histidine kinase</fullName>
        <ecNumber evidence="3">2.7.13.3</ecNumber>
    </recommendedName>
</protein>
<dbReference type="SUPFAM" id="SSF47384">
    <property type="entry name" value="Homodimeric domain of signal transducing histidine kinase"/>
    <property type="match status" value="1"/>
</dbReference>
<keyword evidence="9" id="KW-0902">Two-component regulatory system</keyword>
<evidence type="ECO:0000256" key="5">
    <source>
        <dbReference type="ARBA" id="ARBA00022679"/>
    </source>
</evidence>
<dbReference type="InterPro" id="IPR036890">
    <property type="entry name" value="HATPase_C_sf"/>
</dbReference>
<evidence type="ECO:0000256" key="2">
    <source>
        <dbReference type="ARBA" id="ARBA00004370"/>
    </source>
</evidence>
<dbReference type="PRINTS" id="PR00344">
    <property type="entry name" value="BCTRLSENSOR"/>
</dbReference>